<keyword evidence="2" id="KW-0808">Transferase</keyword>
<keyword evidence="2" id="KW-0418">Kinase</keyword>
<dbReference type="CDD" id="cd06734">
    <property type="entry name" value="PDZ4_MAGI-1_3-like"/>
    <property type="match status" value="1"/>
</dbReference>
<dbReference type="SUPFAM" id="SSF50156">
    <property type="entry name" value="PDZ domain-like"/>
    <property type="match status" value="2"/>
</dbReference>
<organism evidence="2 3">
    <name type="scientific">Araneus ventricosus</name>
    <name type="common">Orbweaver spider</name>
    <name type="synonym">Epeira ventricosa</name>
    <dbReference type="NCBI Taxonomy" id="182803"/>
    <lineage>
        <taxon>Eukaryota</taxon>
        <taxon>Metazoa</taxon>
        <taxon>Ecdysozoa</taxon>
        <taxon>Arthropoda</taxon>
        <taxon>Chelicerata</taxon>
        <taxon>Arachnida</taxon>
        <taxon>Araneae</taxon>
        <taxon>Araneomorphae</taxon>
        <taxon>Entelegynae</taxon>
        <taxon>Araneoidea</taxon>
        <taxon>Araneidae</taxon>
        <taxon>Araneus</taxon>
    </lineage>
</organism>
<gene>
    <name evidence="2" type="primary">Magi1</name>
    <name evidence="2" type="ORF">AVEN_162650_1</name>
</gene>
<feature type="domain" description="PDZ" evidence="1">
    <location>
        <begin position="55"/>
        <end position="114"/>
    </location>
</feature>
<evidence type="ECO:0000313" key="2">
    <source>
        <dbReference type="EMBL" id="GBM39132.1"/>
    </source>
</evidence>
<protein>
    <submittedName>
        <fullName evidence="2">Membrane-associated guanylate kinase, WW and PDZ domain-containing protein 1</fullName>
    </submittedName>
</protein>
<dbReference type="PROSITE" id="PS50106">
    <property type="entry name" value="PDZ"/>
    <property type="match status" value="2"/>
</dbReference>
<accession>A0A4Y2FCN2</accession>
<reference evidence="2 3" key="1">
    <citation type="journal article" date="2019" name="Sci. Rep.">
        <title>Orb-weaving spider Araneus ventricosus genome elucidates the spidroin gene catalogue.</title>
        <authorList>
            <person name="Kono N."/>
            <person name="Nakamura H."/>
            <person name="Ohtoshi R."/>
            <person name="Moran D.A.P."/>
            <person name="Shinohara A."/>
            <person name="Yoshida Y."/>
            <person name="Fujiwara M."/>
            <person name="Mori M."/>
            <person name="Tomita M."/>
            <person name="Arakawa K."/>
        </authorList>
    </citation>
    <scope>NUCLEOTIDE SEQUENCE [LARGE SCALE GENOMIC DNA]</scope>
</reference>
<dbReference type="InterPro" id="IPR036034">
    <property type="entry name" value="PDZ_sf"/>
</dbReference>
<dbReference type="Proteomes" id="UP000499080">
    <property type="component" value="Unassembled WGS sequence"/>
</dbReference>
<sequence>MTLSARGVVLSVTFNDFRAVDDAFKEILKFAEIICRVQANNIRKMKIHTLKCKSGSTIGRIIEGSPAERCGQLHVGDTILAVNGISIINMSHGEIVNLIKDCGYSVTLTIDEESSTASLSQKGEDASLDQEEFYQTVFLQRGTKGFGFSIRGGKEFHNMPLFVLRIAENGPAQQDGKLKVGDQIIEINGVCTKDMTHAEAIELIRKEGNSVRLLIKRTNYTHGNLE</sequence>
<dbReference type="OrthoDB" id="66881at2759"/>
<dbReference type="AlphaFoldDB" id="A0A4Y2FCN2"/>
<dbReference type="EMBL" id="BGPR01000886">
    <property type="protein sequence ID" value="GBM39132.1"/>
    <property type="molecule type" value="Genomic_DNA"/>
</dbReference>
<dbReference type="Pfam" id="PF00595">
    <property type="entry name" value="PDZ"/>
    <property type="match status" value="2"/>
</dbReference>
<dbReference type="SMART" id="SM00228">
    <property type="entry name" value="PDZ"/>
    <property type="match status" value="2"/>
</dbReference>
<dbReference type="PANTHER" id="PTHR10316">
    <property type="entry name" value="MEMBRANE ASSOCIATED GUANYLATE KINASE-RELATED"/>
    <property type="match status" value="1"/>
</dbReference>
<name>A0A4Y2FCN2_ARAVE</name>
<dbReference type="InterPro" id="IPR001478">
    <property type="entry name" value="PDZ"/>
</dbReference>
<evidence type="ECO:0000313" key="3">
    <source>
        <dbReference type="Proteomes" id="UP000499080"/>
    </source>
</evidence>
<dbReference type="PANTHER" id="PTHR10316:SF40">
    <property type="entry name" value="LD27118P"/>
    <property type="match status" value="1"/>
</dbReference>
<keyword evidence="3" id="KW-1185">Reference proteome</keyword>
<proteinExistence type="predicted"/>
<dbReference type="GO" id="GO:0007165">
    <property type="term" value="P:signal transduction"/>
    <property type="evidence" value="ECO:0007669"/>
    <property type="project" value="TreeGrafter"/>
</dbReference>
<comment type="caution">
    <text evidence="2">The sequence shown here is derived from an EMBL/GenBank/DDBJ whole genome shotgun (WGS) entry which is preliminary data.</text>
</comment>
<evidence type="ECO:0000259" key="1">
    <source>
        <dbReference type="PROSITE" id="PS50106"/>
    </source>
</evidence>
<dbReference type="GO" id="GO:0005737">
    <property type="term" value="C:cytoplasm"/>
    <property type="evidence" value="ECO:0007669"/>
    <property type="project" value="TreeGrafter"/>
</dbReference>
<dbReference type="Gene3D" id="2.30.42.10">
    <property type="match status" value="2"/>
</dbReference>
<dbReference type="GO" id="GO:0016301">
    <property type="term" value="F:kinase activity"/>
    <property type="evidence" value="ECO:0007669"/>
    <property type="project" value="UniProtKB-KW"/>
</dbReference>
<dbReference type="CDD" id="cd06735">
    <property type="entry name" value="PDZ5_MAGI-1_3-like"/>
    <property type="match status" value="1"/>
</dbReference>
<feature type="domain" description="PDZ" evidence="1">
    <location>
        <begin position="136"/>
        <end position="219"/>
    </location>
</feature>